<dbReference type="Gene3D" id="2.170.130.10">
    <property type="entry name" value="TonB-dependent receptor, plug domain"/>
    <property type="match status" value="1"/>
</dbReference>
<feature type="short sequence motif" description="TonB box" evidence="13">
    <location>
        <begin position="43"/>
        <end position="49"/>
    </location>
</feature>
<gene>
    <name evidence="18" type="ORF">F0262_08890</name>
</gene>
<feature type="domain" description="TonB-dependent receptor plug" evidence="17">
    <location>
        <begin position="55"/>
        <end position="169"/>
    </location>
</feature>
<comment type="similarity">
    <text evidence="2">Belongs to the TonB-dependent receptor family. Hemoglobin/haptoglobin binding protein subfamily.</text>
</comment>
<keyword evidence="11 12" id="KW-0998">Cell outer membrane</keyword>
<evidence type="ECO:0000256" key="13">
    <source>
        <dbReference type="PROSITE-ProRule" id="PRU10143"/>
    </source>
</evidence>
<keyword evidence="10 18" id="KW-0675">Receptor</keyword>
<dbReference type="SUPFAM" id="SSF56935">
    <property type="entry name" value="Porins"/>
    <property type="match status" value="1"/>
</dbReference>
<dbReference type="RefSeq" id="WP_171357713.1">
    <property type="nucleotide sequence ID" value="NZ_VTYN01000007.1"/>
</dbReference>
<evidence type="ECO:0000256" key="4">
    <source>
        <dbReference type="ARBA" id="ARBA00022452"/>
    </source>
</evidence>
<dbReference type="NCBIfam" id="TIGR01785">
    <property type="entry name" value="TonB-hemin"/>
    <property type="match status" value="1"/>
</dbReference>
<feature type="compositionally biased region" description="Polar residues" evidence="14">
    <location>
        <begin position="348"/>
        <end position="358"/>
    </location>
</feature>
<protein>
    <submittedName>
        <fullName evidence="18">TonB-dependent hemoglobin/transferrin/lactoferrin family receptor</fullName>
    </submittedName>
</protein>
<dbReference type="InterPro" id="IPR010916">
    <property type="entry name" value="TonB_box_CS"/>
</dbReference>
<dbReference type="InterPro" id="IPR011276">
    <property type="entry name" value="TonB_haem/Hb_rcpt"/>
</dbReference>
<comment type="subcellular location">
    <subcellularLocation>
        <location evidence="1 12">Cell outer membrane</location>
        <topology evidence="1 12">Multi-pass membrane protein</topology>
    </subcellularLocation>
</comment>
<sequence>MSLLKPRVAPFTLLLPTLIAPLTYASSDAEQQKPTANTQKMETVVVVASRMEQSISDVAGSVAVVSSEDIEKQMANNIEESLRYIPGVSMNGNSRFGASDFNVRGMDGSRVKVLVDGVEQPVAYGSGVSGTVMNVLGKGQGQVEVDTLTAIEVNKGSSSSLYGSGALGGSVLMRTKSADDLLQGEEGHASVDAGYQSRDGSYKATVNAARQFNEDLKGMIIFTHRDGDELETHGDGADITGEGRGKADPMNYTSNNILSKLELQASEKHHFVFTGQYFEQDSDGKSLSLEGSSSGFNKYSNYHFEDTQHRGRVGIEHTWNAQYSAFDRLTWQANWQISEAKNTTKDTLTSAFPPFTSTDRTRQRNAKDTSLQLDVQLDKSFMLGNTNHDFIYGATLIDSEFKLETRDTDNKGKDTSGVVEMPPKTDVRKAGLFAQDQMYLMNDRLIVTTGLRYDMFQYRPTKDHRNINGNLGEYKDLDTDAITGQLGGVFHFTDTTSAFAKYARGFKAPTPEELYYSFERNPVPGMHVVVLANPDLKPESSDSIELGVRQNYQALNWELAAYYNDYSDFINSTSWTEVHQGTRYMYSKNENIDNAKIYGVEFSSALQLGALMPVPNGTYLRVSGAWSEGEDKDSGKAIDSVAPLSGVLGLGFDQANALYGWETTLTAVASKDGSDWSNKDNLSAPGYGIVDVTAYAQPIKNLTIRGGVFNVFDKKYWNYSRVKGLTPTSVANSDSLTSPGINFGVNAKYVF</sequence>
<dbReference type="AlphaFoldDB" id="A0A7Y3Z8C2"/>
<evidence type="ECO:0000259" key="17">
    <source>
        <dbReference type="Pfam" id="PF07715"/>
    </source>
</evidence>
<feature type="compositionally biased region" description="Basic and acidic residues" evidence="14">
    <location>
        <begin position="231"/>
        <end position="247"/>
    </location>
</feature>
<dbReference type="InterPro" id="IPR010949">
    <property type="entry name" value="TonB_Hb/transfer/lactofer_rcpt"/>
</dbReference>
<evidence type="ECO:0000313" key="18">
    <source>
        <dbReference type="EMBL" id="NOH48173.1"/>
    </source>
</evidence>
<feature type="region of interest" description="Disordered" evidence="14">
    <location>
        <begin position="231"/>
        <end position="250"/>
    </location>
</feature>
<dbReference type="InterPro" id="IPR036942">
    <property type="entry name" value="Beta-barrel_TonB_sf"/>
</dbReference>
<feature type="chain" id="PRO_5030530105" evidence="15">
    <location>
        <begin position="26"/>
        <end position="751"/>
    </location>
</feature>
<keyword evidence="8 13" id="KW-0798">TonB box</keyword>
<dbReference type="InterPro" id="IPR012910">
    <property type="entry name" value="Plug_dom"/>
</dbReference>
<dbReference type="PANTHER" id="PTHR30069">
    <property type="entry name" value="TONB-DEPENDENT OUTER MEMBRANE RECEPTOR"/>
    <property type="match status" value="1"/>
</dbReference>
<dbReference type="EMBL" id="VTYN01000007">
    <property type="protein sequence ID" value="NOH48173.1"/>
    <property type="molecule type" value="Genomic_DNA"/>
</dbReference>
<keyword evidence="3 12" id="KW-0813">Transport</keyword>
<dbReference type="Gene3D" id="2.40.170.20">
    <property type="entry name" value="TonB-dependent receptor, beta-barrel domain"/>
    <property type="match status" value="1"/>
</dbReference>
<evidence type="ECO:0000256" key="3">
    <source>
        <dbReference type="ARBA" id="ARBA00022448"/>
    </source>
</evidence>
<dbReference type="GO" id="GO:0044718">
    <property type="term" value="P:siderophore transmembrane transport"/>
    <property type="evidence" value="ECO:0007669"/>
    <property type="project" value="TreeGrafter"/>
</dbReference>
<dbReference type="Pfam" id="PF07715">
    <property type="entry name" value="Plug"/>
    <property type="match status" value="1"/>
</dbReference>
<keyword evidence="9 12" id="KW-0472">Membrane</keyword>
<dbReference type="CDD" id="cd01347">
    <property type="entry name" value="ligand_gated_channel"/>
    <property type="match status" value="1"/>
</dbReference>
<evidence type="ECO:0000256" key="11">
    <source>
        <dbReference type="ARBA" id="ARBA00023237"/>
    </source>
</evidence>
<dbReference type="InterPro" id="IPR037066">
    <property type="entry name" value="Plug_dom_sf"/>
</dbReference>
<evidence type="ECO:0000256" key="9">
    <source>
        <dbReference type="ARBA" id="ARBA00023136"/>
    </source>
</evidence>
<evidence type="ECO:0000256" key="2">
    <source>
        <dbReference type="ARBA" id="ARBA00008143"/>
    </source>
</evidence>
<evidence type="ECO:0000313" key="19">
    <source>
        <dbReference type="Proteomes" id="UP000572072"/>
    </source>
</evidence>
<evidence type="ECO:0000256" key="10">
    <source>
        <dbReference type="ARBA" id="ARBA00023170"/>
    </source>
</evidence>
<dbReference type="PROSITE" id="PS52016">
    <property type="entry name" value="TONB_DEPENDENT_REC_3"/>
    <property type="match status" value="1"/>
</dbReference>
<evidence type="ECO:0000259" key="16">
    <source>
        <dbReference type="Pfam" id="PF00593"/>
    </source>
</evidence>
<evidence type="ECO:0000256" key="8">
    <source>
        <dbReference type="ARBA" id="ARBA00023077"/>
    </source>
</evidence>
<organism evidence="18 19">
    <name type="scientific">Vibrio rotiferianus</name>
    <dbReference type="NCBI Taxonomy" id="190895"/>
    <lineage>
        <taxon>Bacteria</taxon>
        <taxon>Pseudomonadati</taxon>
        <taxon>Pseudomonadota</taxon>
        <taxon>Gammaproteobacteria</taxon>
        <taxon>Vibrionales</taxon>
        <taxon>Vibrionaceae</taxon>
        <taxon>Vibrio</taxon>
    </lineage>
</organism>
<evidence type="ECO:0000256" key="7">
    <source>
        <dbReference type="ARBA" id="ARBA00023065"/>
    </source>
</evidence>
<dbReference type="Pfam" id="PF00593">
    <property type="entry name" value="TonB_dep_Rec_b-barrel"/>
    <property type="match status" value="1"/>
</dbReference>
<evidence type="ECO:0000256" key="15">
    <source>
        <dbReference type="SAM" id="SignalP"/>
    </source>
</evidence>
<feature type="signal peptide" evidence="15">
    <location>
        <begin position="1"/>
        <end position="25"/>
    </location>
</feature>
<name>A0A7Y3Z8C2_9VIBR</name>
<dbReference type="NCBIfam" id="TIGR01786">
    <property type="entry name" value="TonB-hemlactrns"/>
    <property type="match status" value="1"/>
</dbReference>
<feature type="domain" description="TonB-dependent receptor-like beta-barrel" evidence="16">
    <location>
        <begin position="276"/>
        <end position="711"/>
    </location>
</feature>
<evidence type="ECO:0000256" key="12">
    <source>
        <dbReference type="PROSITE-ProRule" id="PRU01360"/>
    </source>
</evidence>
<dbReference type="InterPro" id="IPR039426">
    <property type="entry name" value="TonB-dep_rcpt-like"/>
</dbReference>
<reference evidence="18 19" key="1">
    <citation type="submission" date="2019-08" db="EMBL/GenBank/DDBJ databases">
        <title>Draft genome sequencing and comparative genomics of hatchery-associated Vibrios.</title>
        <authorList>
            <person name="Kehlet-Delgado H."/>
            <person name="Mueller R.S."/>
        </authorList>
    </citation>
    <scope>NUCLEOTIDE SEQUENCE [LARGE SCALE GENOMIC DNA]</scope>
    <source>
        <strain evidence="18 19">00-78-3</strain>
    </source>
</reference>
<keyword evidence="4 12" id="KW-1134">Transmembrane beta strand</keyword>
<comment type="caution">
    <text evidence="18">The sequence shown here is derived from an EMBL/GenBank/DDBJ whole genome shotgun (WGS) entry which is preliminary data.</text>
</comment>
<accession>A0A7Y3Z8C2</accession>
<feature type="region of interest" description="Disordered" evidence="14">
    <location>
        <begin position="348"/>
        <end position="367"/>
    </location>
</feature>
<dbReference type="InterPro" id="IPR000531">
    <property type="entry name" value="Beta-barrel_TonB"/>
</dbReference>
<evidence type="ECO:0000256" key="1">
    <source>
        <dbReference type="ARBA" id="ARBA00004571"/>
    </source>
</evidence>
<keyword evidence="5 12" id="KW-0812">Transmembrane</keyword>
<dbReference type="Proteomes" id="UP000572072">
    <property type="component" value="Unassembled WGS sequence"/>
</dbReference>
<evidence type="ECO:0000256" key="14">
    <source>
        <dbReference type="SAM" id="MobiDB-lite"/>
    </source>
</evidence>
<dbReference type="GO" id="GO:0009279">
    <property type="term" value="C:cell outer membrane"/>
    <property type="evidence" value="ECO:0007669"/>
    <property type="project" value="UniProtKB-SubCell"/>
</dbReference>
<dbReference type="GO" id="GO:0015344">
    <property type="term" value="F:siderophore uptake transmembrane transporter activity"/>
    <property type="evidence" value="ECO:0007669"/>
    <property type="project" value="TreeGrafter"/>
</dbReference>
<dbReference type="PANTHER" id="PTHR30069:SF29">
    <property type="entry name" value="HEMOGLOBIN AND HEMOGLOBIN-HAPTOGLOBIN-BINDING PROTEIN 1-RELATED"/>
    <property type="match status" value="1"/>
</dbReference>
<keyword evidence="6 15" id="KW-0732">Signal</keyword>
<dbReference type="GO" id="GO:0015232">
    <property type="term" value="F:heme transmembrane transporter activity"/>
    <property type="evidence" value="ECO:0007669"/>
    <property type="project" value="InterPro"/>
</dbReference>
<evidence type="ECO:0000256" key="6">
    <source>
        <dbReference type="ARBA" id="ARBA00022729"/>
    </source>
</evidence>
<dbReference type="PROSITE" id="PS00430">
    <property type="entry name" value="TONB_DEPENDENT_REC_1"/>
    <property type="match status" value="1"/>
</dbReference>
<evidence type="ECO:0000256" key="5">
    <source>
        <dbReference type="ARBA" id="ARBA00022692"/>
    </source>
</evidence>
<proteinExistence type="inferred from homology"/>
<keyword evidence="7" id="KW-0406">Ion transport</keyword>